<keyword evidence="2" id="KW-1185">Reference proteome</keyword>
<dbReference type="OrthoDB" id="6693539at2"/>
<reference evidence="2" key="1">
    <citation type="submission" date="2016-09" db="EMBL/GenBank/DDBJ databases">
        <authorList>
            <person name="Varghese N."/>
            <person name="Submissions S."/>
        </authorList>
    </citation>
    <scope>NUCLEOTIDE SEQUENCE [LARGE SCALE GENOMIC DNA]</scope>
    <source>
        <strain evidence="2">ANC 4466</strain>
    </source>
</reference>
<evidence type="ECO:0000313" key="2">
    <source>
        <dbReference type="Proteomes" id="UP000219042"/>
    </source>
</evidence>
<dbReference type="Proteomes" id="UP000219042">
    <property type="component" value="Unassembled WGS sequence"/>
</dbReference>
<protein>
    <submittedName>
        <fullName evidence="1">Uncharacterized protein</fullName>
    </submittedName>
</protein>
<dbReference type="AlphaFoldDB" id="A0A240EBK0"/>
<sequence>MDGKSFFKIKSIKLQDSSTCELYMENVDDASVKGWVINNNNGSLMHRFHEHLNSLCNAENPFQTLLELKQFYRVDVLN</sequence>
<dbReference type="RefSeq" id="WP_097079657.1">
    <property type="nucleotide sequence ID" value="NZ_BAABHT010000003.1"/>
</dbReference>
<gene>
    <name evidence="1" type="ORF">SAMN05421731_106141</name>
</gene>
<name>A0A240EBK0_9GAMM</name>
<proteinExistence type="predicted"/>
<dbReference type="EMBL" id="OANT01000006">
    <property type="protein sequence ID" value="SNX45906.1"/>
    <property type="molecule type" value="Genomic_DNA"/>
</dbReference>
<accession>A0A240EBK0</accession>
<organism evidence="1 2">
    <name type="scientific">Acinetobacter puyangensis</name>
    <dbReference type="NCBI Taxonomy" id="1096779"/>
    <lineage>
        <taxon>Bacteria</taxon>
        <taxon>Pseudomonadati</taxon>
        <taxon>Pseudomonadota</taxon>
        <taxon>Gammaproteobacteria</taxon>
        <taxon>Moraxellales</taxon>
        <taxon>Moraxellaceae</taxon>
        <taxon>Acinetobacter</taxon>
    </lineage>
</organism>
<evidence type="ECO:0000313" key="1">
    <source>
        <dbReference type="EMBL" id="SNX45906.1"/>
    </source>
</evidence>